<accession>A0A2P2R080</accession>
<dbReference type="AlphaFoldDB" id="A0A2P2R080"/>
<proteinExistence type="predicted"/>
<protein>
    <submittedName>
        <fullName evidence="1">Uncharacterized protein</fullName>
    </submittedName>
</protein>
<reference evidence="1" key="1">
    <citation type="submission" date="2018-02" db="EMBL/GenBank/DDBJ databases">
        <title>Rhizophora mucronata_Transcriptome.</title>
        <authorList>
            <person name="Meera S.P."/>
            <person name="Sreeshan A."/>
            <person name="Augustine A."/>
        </authorList>
    </citation>
    <scope>NUCLEOTIDE SEQUENCE</scope>
    <source>
        <tissue evidence="1">Leaf</tissue>
    </source>
</reference>
<dbReference type="EMBL" id="GGEC01092151">
    <property type="protein sequence ID" value="MBX72635.1"/>
    <property type="molecule type" value="Transcribed_RNA"/>
</dbReference>
<organism evidence="1">
    <name type="scientific">Rhizophora mucronata</name>
    <name type="common">Asiatic mangrove</name>
    <dbReference type="NCBI Taxonomy" id="61149"/>
    <lineage>
        <taxon>Eukaryota</taxon>
        <taxon>Viridiplantae</taxon>
        <taxon>Streptophyta</taxon>
        <taxon>Embryophyta</taxon>
        <taxon>Tracheophyta</taxon>
        <taxon>Spermatophyta</taxon>
        <taxon>Magnoliopsida</taxon>
        <taxon>eudicotyledons</taxon>
        <taxon>Gunneridae</taxon>
        <taxon>Pentapetalae</taxon>
        <taxon>rosids</taxon>
        <taxon>fabids</taxon>
        <taxon>Malpighiales</taxon>
        <taxon>Rhizophoraceae</taxon>
        <taxon>Rhizophora</taxon>
    </lineage>
</organism>
<evidence type="ECO:0000313" key="1">
    <source>
        <dbReference type="EMBL" id="MBX72635.1"/>
    </source>
</evidence>
<name>A0A2P2R080_RHIMU</name>
<sequence length="43" mass="4955">MLFRVLWLNCSSWDSHVFDSNGFLLIPRLLSSYTDTLCVCVCV</sequence>